<dbReference type="GO" id="GO:0008168">
    <property type="term" value="F:methyltransferase activity"/>
    <property type="evidence" value="ECO:0007669"/>
    <property type="project" value="UniProtKB-KW"/>
</dbReference>
<dbReference type="SUPFAM" id="SSF53335">
    <property type="entry name" value="S-adenosyl-L-methionine-dependent methyltransferases"/>
    <property type="match status" value="1"/>
</dbReference>
<comment type="caution">
    <text evidence="2">The sequence shown here is derived from an EMBL/GenBank/DDBJ whole genome shotgun (WGS) entry which is preliminary data.</text>
</comment>
<reference evidence="2 3" key="1">
    <citation type="submission" date="2022-01" db="EMBL/GenBank/DDBJ databases">
        <title>Flavihumibacter sp. nov., isolated from sediment of a river.</title>
        <authorList>
            <person name="Liu H."/>
        </authorList>
    </citation>
    <scope>NUCLEOTIDE SEQUENCE [LARGE SCALE GENOMIC DNA]</scope>
    <source>
        <strain evidence="2 3">RY-1</strain>
    </source>
</reference>
<sequence>MSNVSSAYNQWAEIYDSNKNRTRDLEAISLRTLLAGRRFSNCLEIGCGTGKNTEWLLTIAEQITAVDLSEGMLTKAREKINSPQVAFIQADITQDWQFTKAPYDLATFSLVLEHIENLDSIFAKLKAVLQPNGYVYVGELHPFKQYTGTKARFETAEGQQVVTCFNHHVSEFYAAAKAQGFELVELKEWFDEDNRELPRILSLLFKIS</sequence>
<proteinExistence type="predicted"/>
<keyword evidence="2" id="KW-0489">Methyltransferase</keyword>
<evidence type="ECO:0000313" key="3">
    <source>
        <dbReference type="Proteomes" id="UP001200145"/>
    </source>
</evidence>
<accession>A0ABS9BNY2</accession>
<dbReference type="PANTHER" id="PTHR43861">
    <property type="entry name" value="TRANS-ACONITATE 2-METHYLTRANSFERASE-RELATED"/>
    <property type="match status" value="1"/>
</dbReference>
<dbReference type="Pfam" id="PF08241">
    <property type="entry name" value="Methyltransf_11"/>
    <property type="match status" value="1"/>
</dbReference>
<organism evidence="2 3">
    <name type="scientific">Flavihumibacter fluminis</name>
    <dbReference type="NCBI Taxonomy" id="2909236"/>
    <lineage>
        <taxon>Bacteria</taxon>
        <taxon>Pseudomonadati</taxon>
        <taxon>Bacteroidota</taxon>
        <taxon>Chitinophagia</taxon>
        <taxon>Chitinophagales</taxon>
        <taxon>Chitinophagaceae</taxon>
        <taxon>Flavihumibacter</taxon>
    </lineage>
</organism>
<dbReference type="Gene3D" id="3.40.50.150">
    <property type="entry name" value="Vaccinia Virus protein VP39"/>
    <property type="match status" value="1"/>
</dbReference>
<dbReference type="RefSeq" id="WP_234868407.1">
    <property type="nucleotide sequence ID" value="NZ_JAKEVY010000007.1"/>
</dbReference>
<dbReference type="GO" id="GO:0032259">
    <property type="term" value="P:methylation"/>
    <property type="evidence" value="ECO:0007669"/>
    <property type="project" value="UniProtKB-KW"/>
</dbReference>
<dbReference type="InterPro" id="IPR029063">
    <property type="entry name" value="SAM-dependent_MTases_sf"/>
</dbReference>
<gene>
    <name evidence="2" type="ORF">L0U88_19645</name>
</gene>
<dbReference type="PANTHER" id="PTHR43861:SF1">
    <property type="entry name" value="TRANS-ACONITATE 2-METHYLTRANSFERASE"/>
    <property type="match status" value="1"/>
</dbReference>
<name>A0ABS9BNY2_9BACT</name>
<evidence type="ECO:0000313" key="2">
    <source>
        <dbReference type="EMBL" id="MCF1716865.1"/>
    </source>
</evidence>
<keyword evidence="3" id="KW-1185">Reference proteome</keyword>
<dbReference type="CDD" id="cd02440">
    <property type="entry name" value="AdoMet_MTases"/>
    <property type="match status" value="1"/>
</dbReference>
<feature type="domain" description="Methyltransferase type 11" evidence="1">
    <location>
        <begin position="43"/>
        <end position="137"/>
    </location>
</feature>
<dbReference type="InterPro" id="IPR013216">
    <property type="entry name" value="Methyltransf_11"/>
</dbReference>
<keyword evidence="2" id="KW-0808">Transferase</keyword>
<evidence type="ECO:0000259" key="1">
    <source>
        <dbReference type="Pfam" id="PF08241"/>
    </source>
</evidence>
<dbReference type="EMBL" id="JAKEVY010000007">
    <property type="protein sequence ID" value="MCF1716865.1"/>
    <property type="molecule type" value="Genomic_DNA"/>
</dbReference>
<dbReference type="Proteomes" id="UP001200145">
    <property type="component" value="Unassembled WGS sequence"/>
</dbReference>
<protein>
    <submittedName>
        <fullName evidence="2">Class I SAM-dependent methyltransferase</fullName>
    </submittedName>
</protein>